<keyword evidence="3 4" id="KW-0808">Transferase</keyword>
<dbReference type="InterPro" id="IPR002213">
    <property type="entry name" value="UDP_glucos_trans"/>
</dbReference>
<dbReference type="Gene3D" id="3.40.50.2000">
    <property type="entry name" value="Glycogen Phosphorylase B"/>
    <property type="match status" value="2"/>
</dbReference>
<keyword evidence="5" id="KW-0472">Membrane</keyword>
<evidence type="ECO:0000256" key="1">
    <source>
        <dbReference type="ARBA" id="ARBA00009995"/>
    </source>
</evidence>
<organism evidence="6">
    <name type="scientific">Plutella xylostella</name>
    <name type="common">Diamondback moth</name>
    <name type="synonym">Plutella maculipennis</name>
    <dbReference type="NCBI Taxonomy" id="51655"/>
    <lineage>
        <taxon>Eukaryota</taxon>
        <taxon>Metazoa</taxon>
        <taxon>Ecdysozoa</taxon>
        <taxon>Arthropoda</taxon>
        <taxon>Hexapoda</taxon>
        <taxon>Insecta</taxon>
        <taxon>Pterygota</taxon>
        <taxon>Neoptera</taxon>
        <taxon>Endopterygota</taxon>
        <taxon>Lepidoptera</taxon>
        <taxon>Glossata</taxon>
        <taxon>Ditrysia</taxon>
        <taxon>Yponomeutoidea</taxon>
        <taxon>Plutellidae</taxon>
        <taxon>Plutella</taxon>
    </lineage>
</organism>
<name>A0A2H4WB65_PLUXY</name>
<dbReference type="CDD" id="cd03784">
    <property type="entry name" value="GT1_Gtf-like"/>
    <property type="match status" value="1"/>
</dbReference>
<feature type="chain" id="PRO_5013986475" description="UDP-glucuronosyltransferase" evidence="5">
    <location>
        <begin position="20"/>
        <end position="523"/>
    </location>
</feature>
<reference evidence="6" key="1">
    <citation type="journal article" date="2017" name="Pest Manag. Sci.">
        <title>Characterization of UDP-glucuronosyltransferase genes and their possible roles in multi-insecticide resistance in Plutella xylostella (L.).</title>
        <authorList>
            <person name="Li X."/>
            <person name="Shi H."/>
            <person name="Gao X."/>
            <person name="Liang P."/>
        </authorList>
    </citation>
    <scope>NUCLEOTIDE SEQUENCE</scope>
</reference>
<sequence>MKALTTTLLLCLLYTANEAAKILYVMPFTAASHYISQKDLAMELAKRGHEVYAITSHKEVDPPTTYHQIMVERKSVWDAFFTEEEKPNIFSMLDLSFAQFQNLMYVIGKFNNDLVFNSTEVQTFLKEDHKFDLVINELFFQESLYMFAHKYQAPLVLVTTFGNSVKGNFYGRNPLQLATVYHEYGVSPDPLSFIGRLSNFYYALYDLFVTKFFYMPELEALAQHHFKDLSQPLPSLEQLAANASLVLMNSHFSIDTPTAYLPNYIEVGCLNHPKEPKPLPKDLQKVLDSAKNGVVYLSFGSNVQSKDLSKDRLEGFLKVFGELKETVLMKWEDDSVPNIPKNVVLRKWFPQKDVLAHPNIKLFIGHGGLLGLQETIVAGVPILGVPVFGDQYLNILATVQNGHGELLEYKNINEENLRTVINKMLTNKRYKEKALEVSIRFKDRPMNGIDTAVWWIEYVIRHKGADFIKTPALKLGFIQYHMLDVYLFLVVLLLVPFIVLSKILSLFKSKKTQLVEKKKQKKN</sequence>
<dbReference type="PANTHER" id="PTHR48043">
    <property type="entry name" value="EG:EG0003.4 PROTEIN-RELATED"/>
    <property type="match status" value="1"/>
</dbReference>
<comment type="catalytic activity">
    <reaction evidence="5">
        <text>glucuronate acceptor + UDP-alpha-D-glucuronate = acceptor beta-D-glucuronoside + UDP + H(+)</text>
        <dbReference type="Rhea" id="RHEA:21032"/>
        <dbReference type="ChEBI" id="CHEBI:15378"/>
        <dbReference type="ChEBI" id="CHEBI:58052"/>
        <dbReference type="ChEBI" id="CHEBI:58223"/>
        <dbReference type="ChEBI" id="CHEBI:132367"/>
        <dbReference type="ChEBI" id="CHEBI:132368"/>
        <dbReference type="EC" id="2.4.1.17"/>
    </reaction>
</comment>
<keyword evidence="5" id="KW-0812">Transmembrane</keyword>
<dbReference type="InterPro" id="IPR050271">
    <property type="entry name" value="UDP-glycosyltransferase"/>
</dbReference>
<dbReference type="AlphaFoldDB" id="A0A2H4WB65"/>
<dbReference type="GO" id="GO:0015020">
    <property type="term" value="F:glucuronosyltransferase activity"/>
    <property type="evidence" value="ECO:0007669"/>
    <property type="project" value="UniProtKB-EC"/>
</dbReference>
<dbReference type="SUPFAM" id="SSF53756">
    <property type="entry name" value="UDP-Glycosyltransferase/glycogen phosphorylase"/>
    <property type="match status" value="1"/>
</dbReference>
<comment type="subcellular location">
    <subcellularLocation>
        <location evidence="5">Membrane</location>
        <topology evidence="5">Single-pass membrane protein</topology>
    </subcellularLocation>
</comment>
<proteinExistence type="evidence at transcript level"/>
<evidence type="ECO:0000313" key="6">
    <source>
        <dbReference type="EMBL" id="AUC64279.1"/>
    </source>
</evidence>
<evidence type="ECO:0000256" key="3">
    <source>
        <dbReference type="ARBA" id="ARBA00022679"/>
    </source>
</evidence>
<evidence type="ECO:0000256" key="4">
    <source>
        <dbReference type="RuleBase" id="RU003718"/>
    </source>
</evidence>
<dbReference type="PANTHER" id="PTHR48043:SF159">
    <property type="entry name" value="EG:EG0003.4 PROTEIN-RELATED"/>
    <property type="match status" value="1"/>
</dbReference>
<protein>
    <recommendedName>
        <fullName evidence="5">UDP-glucuronosyltransferase</fullName>
        <ecNumber evidence="5">2.4.1.17</ecNumber>
    </recommendedName>
</protein>
<keyword evidence="5" id="KW-0732">Signal</keyword>
<dbReference type="EMBL" id="KY202935">
    <property type="protein sequence ID" value="AUC64279.1"/>
    <property type="molecule type" value="mRNA"/>
</dbReference>
<evidence type="ECO:0000256" key="5">
    <source>
        <dbReference type="RuleBase" id="RU362059"/>
    </source>
</evidence>
<keyword evidence="5" id="KW-1133">Transmembrane helix</keyword>
<dbReference type="EC" id="2.4.1.17" evidence="5"/>
<dbReference type="Pfam" id="PF00201">
    <property type="entry name" value="UDPGT"/>
    <property type="match status" value="1"/>
</dbReference>
<comment type="similarity">
    <text evidence="1 4">Belongs to the UDP-glycosyltransferase family.</text>
</comment>
<dbReference type="FunFam" id="3.40.50.2000:FF:000050">
    <property type="entry name" value="UDP-glucuronosyltransferase"/>
    <property type="match status" value="1"/>
</dbReference>
<dbReference type="GO" id="GO:0016020">
    <property type="term" value="C:membrane"/>
    <property type="evidence" value="ECO:0007669"/>
    <property type="project" value="UniProtKB-SubCell"/>
</dbReference>
<feature type="transmembrane region" description="Helical" evidence="5">
    <location>
        <begin position="485"/>
        <end position="507"/>
    </location>
</feature>
<keyword evidence="2 4" id="KW-0328">Glycosyltransferase</keyword>
<dbReference type="InterPro" id="IPR035595">
    <property type="entry name" value="UDP_glycos_trans_CS"/>
</dbReference>
<accession>A0A2H4WB65</accession>
<feature type="signal peptide" evidence="5">
    <location>
        <begin position="1"/>
        <end position="19"/>
    </location>
</feature>
<evidence type="ECO:0000256" key="2">
    <source>
        <dbReference type="ARBA" id="ARBA00022676"/>
    </source>
</evidence>
<dbReference type="PROSITE" id="PS00375">
    <property type="entry name" value="UDPGT"/>
    <property type="match status" value="1"/>
</dbReference>